<feature type="active site" description="Proton donor" evidence="12">
    <location>
        <position position="264"/>
    </location>
</feature>
<evidence type="ECO:0000313" key="13">
    <source>
        <dbReference type="EMBL" id="AMN45847.1"/>
    </source>
</evidence>
<evidence type="ECO:0000256" key="4">
    <source>
        <dbReference type="ARBA" id="ARBA00012745"/>
    </source>
</evidence>
<evidence type="ECO:0000256" key="2">
    <source>
        <dbReference type="ARBA" id="ARBA00002923"/>
    </source>
</evidence>
<keyword evidence="9 12" id="KW-0862">Zinc</keyword>
<dbReference type="OrthoDB" id="9802746at2"/>
<dbReference type="InterPro" id="IPR020568">
    <property type="entry name" value="Ribosomal_Su5_D2-typ_SF"/>
</dbReference>
<dbReference type="InterPro" id="IPR015870">
    <property type="entry name" value="UDP-acyl_N-AcGlcN_deAcase_N"/>
</dbReference>
<dbReference type="PATRIC" id="fig|465721.4.peg.376"/>
<name>A0A127F5Z7_STEDE</name>
<accession>A0A127F5Z7</accession>
<feature type="binding site" evidence="12">
    <location>
        <position position="78"/>
    </location>
    <ligand>
        <name>Zn(2+)</name>
        <dbReference type="ChEBI" id="CHEBI:29105"/>
    </ligand>
</feature>
<evidence type="ECO:0000256" key="12">
    <source>
        <dbReference type="HAMAP-Rule" id="MF_00388"/>
    </source>
</evidence>
<dbReference type="GO" id="GO:0103117">
    <property type="term" value="F:UDP-3-O-acyl-N-acetylglucosamine deacetylase activity"/>
    <property type="evidence" value="ECO:0007669"/>
    <property type="project" value="UniProtKB-UniRule"/>
</dbReference>
<dbReference type="PANTHER" id="PTHR33694:SF1">
    <property type="entry name" value="UDP-3-O-ACYL-N-ACETYLGLUCOSAMINE DEACETYLASE 1, MITOCHONDRIAL-RELATED"/>
    <property type="match status" value="1"/>
</dbReference>
<dbReference type="NCBIfam" id="TIGR00325">
    <property type="entry name" value="lpxC"/>
    <property type="match status" value="1"/>
</dbReference>
<dbReference type="GO" id="GO:0016020">
    <property type="term" value="C:membrane"/>
    <property type="evidence" value="ECO:0007669"/>
    <property type="project" value="GOC"/>
</dbReference>
<reference evidence="13 14" key="1">
    <citation type="submission" date="2015-06" db="EMBL/GenBank/DDBJ databases">
        <title>A Comprehensive Approach to Explore the Metabolic and Phylogenetic Diversity of Bacterial Steroid Degradation in the Environment: Testosterone as an Example.</title>
        <authorList>
            <person name="Yang F.-C."/>
            <person name="Chen Y.-L."/>
            <person name="Yu C.-P."/>
            <person name="Tang S.-L."/>
            <person name="Wang P.-H."/>
            <person name="Ismail W."/>
            <person name="Wang C.-H."/>
            <person name="Yang C.-Y."/>
            <person name="Chiang Y.-R."/>
        </authorList>
    </citation>
    <scope>NUCLEOTIDE SEQUENCE [LARGE SCALE GENOMIC DNA]</scope>
    <source>
        <strain evidence="13 14">DSM 18526</strain>
    </source>
</reference>
<keyword evidence="8 12" id="KW-0378">Hydrolase</keyword>
<dbReference type="GO" id="GO:0016746">
    <property type="term" value="F:acyltransferase activity"/>
    <property type="evidence" value="ECO:0007669"/>
    <property type="project" value="UniProtKB-KW"/>
</dbReference>
<dbReference type="Gene3D" id="3.30.230.20">
    <property type="entry name" value="lpxc deacetylase, domain 1"/>
    <property type="match status" value="1"/>
</dbReference>
<dbReference type="InterPro" id="IPR011334">
    <property type="entry name" value="UDP-acyl_GlcNac_deAcase_C"/>
</dbReference>
<dbReference type="Gene3D" id="3.30.1700.10">
    <property type="entry name" value="lpxc deacetylase, domain 2"/>
    <property type="match status" value="1"/>
</dbReference>
<feature type="binding site" evidence="12">
    <location>
        <position position="237"/>
    </location>
    <ligand>
        <name>Zn(2+)</name>
        <dbReference type="ChEBI" id="CHEBI:29105"/>
    </ligand>
</feature>
<keyword evidence="14" id="KW-1185">Reference proteome</keyword>
<keyword evidence="10 12" id="KW-0443">Lipid metabolism</keyword>
<sequence>MLRQRTLKNTIRATGVGLHSGKKVLMVLRPAPVDTGIVFRRVDLAEPVDVAAQAKNVGDTMLGTTLVSGGVRVATIEHLLSACAGLGLDNAYVDLSAEEVPIMDGSAGPFVFLLQSAGIEEQAAPKRFMRILECMEVRDGDKWARFEPYNGFRINLAIEFDHPIFKKRAQTASMEFSTTSFLKEISRARTFGFMRDLEFLRARNLALGGTMENAIVLDDYRILNEDGLRYEDEFVKHKILDAIGDLYLLGRSLIGEFSGYKSGHALNNQLARKLIDTPSAWEEVIFDDVKDAPISYLPVAAMASA</sequence>
<gene>
    <name evidence="12" type="primary">lpxC</name>
    <name evidence="13" type="ORF">ACG33_01730</name>
</gene>
<comment type="function">
    <text evidence="2 12">Catalyzes the hydrolysis of UDP-3-O-myristoyl-N-acetylglucosamine to form UDP-3-O-myristoylglucosamine and acetate, the committed step in lipid A biosynthesis.</text>
</comment>
<keyword evidence="7 12" id="KW-0479">Metal-binding</keyword>
<evidence type="ECO:0000256" key="7">
    <source>
        <dbReference type="ARBA" id="ARBA00022723"/>
    </source>
</evidence>
<evidence type="ECO:0000313" key="14">
    <source>
        <dbReference type="Proteomes" id="UP000070250"/>
    </source>
</evidence>
<feature type="binding site" evidence="12">
    <location>
        <position position="241"/>
    </location>
    <ligand>
        <name>Zn(2+)</name>
        <dbReference type="ChEBI" id="CHEBI:29105"/>
    </ligand>
</feature>
<dbReference type="RefSeq" id="WP_066918185.1">
    <property type="nucleotide sequence ID" value="NZ_CP011971.1"/>
</dbReference>
<dbReference type="InterPro" id="IPR004463">
    <property type="entry name" value="UDP-acyl_GlcNac_deAcase"/>
</dbReference>
<protein>
    <recommendedName>
        <fullName evidence="4 12">UDP-3-O-acyl-N-acetylglucosamine deacetylase</fullName>
        <shortName evidence="12">UDP-3-O-acyl-GlcNAc deacetylase</shortName>
        <ecNumber evidence="4 12">3.5.1.108</ecNumber>
    </recommendedName>
    <alternativeName>
        <fullName evidence="12">UDP-3-O-[R-3-hydroxymyristoyl]-N-acetylglucosamine deacetylase</fullName>
    </alternativeName>
</protein>
<keyword evidence="13" id="KW-0808">Transferase</keyword>
<dbReference type="AlphaFoldDB" id="A0A127F5Z7"/>
<dbReference type="Pfam" id="PF03331">
    <property type="entry name" value="LpxC"/>
    <property type="match status" value="1"/>
</dbReference>
<organism evidence="13 14">
    <name type="scientific">Steroidobacter denitrificans</name>
    <dbReference type="NCBI Taxonomy" id="465721"/>
    <lineage>
        <taxon>Bacteria</taxon>
        <taxon>Pseudomonadati</taxon>
        <taxon>Pseudomonadota</taxon>
        <taxon>Gammaproteobacteria</taxon>
        <taxon>Steroidobacterales</taxon>
        <taxon>Steroidobacteraceae</taxon>
        <taxon>Steroidobacter</taxon>
    </lineage>
</organism>
<evidence type="ECO:0000256" key="10">
    <source>
        <dbReference type="ARBA" id="ARBA00023098"/>
    </source>
</evidence>
<evidence type="ECO:0000256" key="1">
    <source>
        <dbReference type="ARBA" id="ARBA00001947"/>
    </source>
</evidence>
<keyword evidence="6 12" id="KW-0441">Lipid A biosynthesis</keyword>
<dbReference type="UniPathway" id="UPA00359">
    <property type="reaction ID" value="UER00478"/>
</dbReference>
<evidence type="ECO:0000256" key="6">
    <source>
        <dbReference type="ARBA" id="ARBA00022556"/>
    </source>
</evidence>
<comment type="pathway">
    <text evidence="3 12">Glycolipid biosynthesis; lipid IV(A) biosynthesis; lipid IV(A) from (3R)-3-hydroxytetradecanoyl-[acyl-carrier-protein] and UDP-N-acetyl-alpha-D-glucosamine: step 2/6.</text>
</comment>
<dbReference type="SUPFAM" id="SSF54211">
    <property type="entry name" value="Ribosomal protein S5 domain 2-like"/>
    <property type="match status" value="2"/>
</dbReference>
<dbReference type="STRING" id="465721.ACG33_01730"/>
<evidence type="ECO:0000256" key="3">
    <source>
        <dbReference type="ARBA" id="ARBA00005002"/>
    </source>
</evidence>
<dbReference type="HAMAP" id="MF_00388">
    <property type="entry name" value="LpxC"/>
    <property type="match status" value="1"/>
</dbReference>
<evidence type="ECO:0000256" key="8">
    <source>
        <dbReference type="ARBA" id="ARBA00022801"/>
    </source>
</evidence>
<dbReference type="EC" id="3.5.1.108" evidence="4 12"/>
<evidence type="ECO:0000256" key="5">
    <source>
        <dbReference type="ARBA" id="ARBA00022516"/>
    </source>
</evidence>
<keyword evidence="5 12" id="KW-0444">Lipid biosynthesis</keyword>
<dbReference type="EMBL" id="CP011971">
    <property type="protein sequence ID" value="AMN45847.1"/>
    <property type="molecule type" value="Genomic_DNA"/>
</dbReference>
<dbReference type="GO" id="GO:0009245">
    <property type="term" value="P:lipid A biosynthetic process"/>
    <property type="evidence" value="ECO:0007669"/>
    <property type="project" value="UniProtKB-UniRule"/>
</dbReference>
<keyword evidence="13" id="KW-0012">Acyltransferase</keyword>
<evidence type="ECO:0000256" key="9">
    <source>
        <dbReference type="ARBA" id="ARBA00022833"/>
    </source>
</evidence>
<dbReference type="KEGG" id="sdf:ACG33_01730"/>
<dbReference type="PANTHER" id="PTHR33694">
    <property type="entry name" value="UDP-3-O-ACYL-N-ACETYLGLUCOSAMINE DEACETYLASE 1, MITOCHONDRIAL-RELATED"/>
    <property type="match status" value="1"/>
</dbReference>
<dbReference type="GO" id="GO:0046872">
    <property type="term" value="F:metal ion binding"/>
    <property type="evidence" value="ECO:0007669"/>
    <property type="project" value="UniProtKB-KW"/>
</dbReference>
<dbReference type="Proteomes" id="UP000070250">
    <property type="component" value="Chromosome"/>
</dbReference>
<proteinExistence type="inferred from homology"/>
<evidence type="ECO:0000256" key="11">
    <source>
        <dbReference type="ARBA" id="ARBA00024535"/>
    </source>
</evidence>
<comment type="similarity">
    <text evidence="12">Belongs to the LpxC family.</text>
</comment>
<comment type="catalytic activity">
    <reaction evidence="11 12">
        <text>a UDP-3-O-[(3R)-3-hydroxyacyl]-N-acetyl-alpha-D-glucosamine + H2O = a UDP-3-O-[(3R)-3-hydroxyacyl]-alpha-D-glucosamine + acetate</text>
        <dbReference type="Rhea" id="RHEA:67816"/>
        <dbReference type="ChEBI" id="CHEBI:15377"/>
        <dbReference type="ChEBI" id="CHEBI:30089"/>
        <dbReference type="ChEBI" id="CHEBI:137740"/>
        <dbReference type="ChEBI" id="CHEBI:173225"/>
        <dbReference type="EC" id="3.5.1.108"/>
    </reaction>
</comment>
<comment type="cofactor">
    <cofactor evidence="1 12">
        <name>Zn(2+)</name>
        <dbReference type="ChEBI" id="CHEBI:29105"/>
    </cofactor>
</comment>